<comment type="caution">
    <text evidence="4">The sequence shown here is derived from an EMBL/GenBank/DDBJ whole genome shotgun (WGS) entry which is preliminary data.</text>
</comment>
<dbReference type="InterPro" id="IPR052169">
    <property type="entry name" value="CW_Biosynth-Accessory"/>
</dbReference>
<evidence type="ECO:0000313" key="4">
    <source>
        <dbReference type="EMBL" id="MCQ4333848.1"/>
    </source>
</evidence>
<keyword evidence="5" id="KW-1185">Reference proteome</keyword>
<evidence type="ECO:0000259" key="3">
    <source>
        <dbReference type="SMART" id="SM00854"/>
    </source>
</evidence>
<dbReference type="Proteomes" id="UP001139494">
    <property type="component" value="Unassembled WGS sequence"/>
</dbReference>
<dbReference type="Pfam" id="PF09587">
    <property type="entry name" value="PGA_cap"/>
    <property type="match status" value="1"/>
</dbReference>
<feature type="domain" description="Capsule synthesis protein CapA" evidence="3">
    <location>
        <begin position="53"/>
        <end position="300"/>
    </location>
</feature>
<dbReference type="Gene3D" id="3.60.21.10">
    <property type="match status" value="1"/>
</dbReference>
<sequence>MRLTRRGLLAAGGSTLAGCSSLSETGTEGRSDNETDGTAAETDGTDRKDTDTRIGFVGDVMLGRSVNDRWSDGDPAGVWGSTLDRLRELDGLVLNLECCISERGEKWPGKVYYFRADPGFAVPALRAADASVASLANNHILDFGETALEDTRTHLADTGVAHAGAGPDREKAFEPAITEFGELTVATIALTSRYETYASTETEPGTAHVTLDSSASETRELIDGALERARERDPDLVVASLHWGPNWETAPGEKQQNFARWLVERGVDVVHGHSAHVLQGIEVHQGRPIIYDAGDFVDDYVDKEGLHNKRGALFELVVSKRSLKELRVVPTEIEDETATLADETTTEWARETIQERSEPFGTTIERTDERLSVPLGGE</sequence>
<dbReference type="RefSeq" id="WP_256029872.1">
    <property type="nucleotide sequence ID" value="NZ_JAHLKM010000013.1"/>
</dbReference>
<dbReference type="EMBL" id="JAHLKM010000013">
    <property type="protein sequence ID" value="MCQ4333848.1"/>
    <property type="molecule type" value="Genomic_DNA"/>
</dbReference>
<dbReference type="SUPFAM" id="SSF56300">
    <property type="entry name" value="Metallo-dependent phosphatases"/>
    <property type="match status" value="1"/>
</dbReference>
<evidence type="ECO:0000313" key="5">
    <source>
        <dbReference type="Proteomes" id="UP001139494"/>
    </source>
</evidence>
<accession>A0A9R1CRG9</accession>
<dbReference type="PANTHER" id="PTHR33393:SF11">
    <property type="entry name" value="POLYGLUTAMINE SYNTHESIS ACCESSORY PROTEIN RV0574C-RELATED"/>
    <property type="match status" value="1"/>
</dbReference>
<organism evidence="4 5">
    <name type="scientific">Natronomonas aquatica</name>
    <dbReference type="NCBI Taxonomy" id="2841590"/>
    <lineage>
        <taxon>Archaea</taxon>
        <taxon>Methanobacteriati</taxon>
        <taxon>Methanobacteriota</taxon>
        <taxon>Stenosarchaea group</taxon>
        <taxon>Halobacteria</taxon>
        <taxon>Halobacteriales</taxon>
        <taxon>Natronomonadaceae</taxon>
        <taxon>Natronomonas</taxon>
    </lineage>
</organism>
<evidence type="ECO:0000256" key="2">
    <source>
        <dbReference type="SAM" id="MobiDB-lite"/>
    </source>
</evidence>
<dbReference type="InterPro" id="IPR019079">
    <property type="entry name" value="Capsule_synth_CapA"/>
</dbReference>
<dbReference type="AlphaFoldDB" id="A0A9R1CRG9"/>
<proteinExistence type="inferred from homology"/>
<name>A0A9R1CRG9_9EURY</name>
<dbReference type="PROSITE" id="PS51257">
    <property type="entry name" value="PROKAR_LIPOPROTEIN"/>
    <property type="match status" value="1"/>
</dbReference>
<dbReference type="SMART" id="SM00854">
    <property type="entry name" value="PGA_cap"/>
    <property type="match status" value="1"/>
</dbReference>
<dbReference type="CDD" id="cd07381">
    <property type="entry name" value="MPP_CapA"/>
    <property type="match status" value="1"/>
</dbReference>
<reference evidence="4" key="1">
    <citation type="journal article" date="2023" name="Front. Microbiol.">
        <title>Genomic-based phylogenetic and metabolic analyses of the genus Natronomonas, and description of Natronomonas aquatica sp. nov.</title>
        <authorList>
            <person name="Garcia-Roldan A."/>
            <person name="Duran-Viseras A."/>
            <person name="de la Haba R.R."/>
            <person name="Corral P."/>
            <person name="Sanchez-Porro C."/>
            <person name="Ventosa A."/>
        </authorList>
    </citation>
    <scope>NUCLEOTIDE SEQUENCE</scope>
    <source>
        <strain evidence="4">F2-12</strain>
    </source>
</reference>
<protein>
    <submittedName>
        <fullName evidence="4">CapA family protein</fullName>
    </submittedName>
</protein>
<evidence type="ECO:0000256" key="1">
    <source>
        <dbReference type="ARBA" id="ARBA00005662"/>
    </source>
</evidence>
<dbReference type="InterPro" id="IPR029052">
    <property type="entry name" value="Metallo-depent_PP-like"/>
</dbReference>
<dbReference type="PANTHER" id="PTHR33393">
    <property type="entry name" value="POLYGLUTAMINE SYNTHESIS ACCESSORY PROTEIN RV0574C-RELATED"/>
    <property type="match status" value="1"/>
</dbReference>
<feature type="region of interest" description="Disordered" evidence="2">
    <location>
        <begin position="19"/>
        <end position="51"/>
    </location>
</feature>
<comment type="similarity">
    <text evidence="1">Belongs to the CapA family.</text>
</comment>
<gene>
    <name evidence="4" type="ORF">KM295_10215</name>
</gene>